<keyword evidence="4" id="KW-1185">Reference proteome</keyword>
<dbReference type="SUPFAM" id="SSF55874">
    <property type="entry name" value="ATPase domain of HSP90 chaperone/DNA topoisomerase II/histidine kinase"/>
    <property type="match status" value="1"/>
</dbReference>
<dbReference type="InterPro" id="IPR036890">
    <property type="entry name" value="HATPase_C_sf"/>
</dbReference>
<dbReference type="Pfam" id="PF13581">
    <property type="entry name" value="HATPase_c_2"/>
    <property type="match status" value="1"/>
</dbReference>
<dbReference type="PANTHER" id="PTHR35526:SF3">
    <property type="entry name" value="ANTI-SIGMA-F FACTOR RSBW"/>
    <property type="match status" value="1"/>
</dbReference>
<feature type="domain" description="Histidine kinase/HSP90-like ATPase" evidence="2">
    <location>
        <begin position="22"/>
        <end position="140"/>
    </location>
</feature>
<keyword evidence="3" id="KW-0067">ATP-binding</keyword>
<dbReference type="Gene3D" id="3.30.565.10">
    <property type="entry name" value="Histidine kinase-like ATPase, C-terminal domain"/>
    <property type="match status" value="1"/>
</dbReference>
<dbReference type="Proteomes" id="UP001055940">
    <property type="component" value="Chromosome"/>
</dbReference>
<evidence type="ECO:0000256" key="1">
    <source>
        <dbReference type="ARBA" id="ARBA00022527"/>
    </source>
</evidence>
<dbReference type="GO" id="GO:0005524">
    <property type="term" value="F:ATP binding"/>
    <property type="evidence" value="ECO:0007669"/>
    <property type="project" value="UniProtKB-KW"/>
</dbReference>
<protein>
    <submittedName>
        <fullName evidence="3">ATP-binding protein</fullName>
    </submittedName>
</protein>
<keyword evidence="1" id="KW-0723">Serine/threonine-protein kinase</keyword>
<keyword evidence="1" id="KW-0808">Transferase</keyword>
<dbReference type="EMBL" id="CP099837">
    <property type="protein sequence ID" value="USY17851.1"/>
    <property type="molecule type" value="Genomic_DNA"/>
</dbReference>
<dbReference type="CDD" id="cd16936">
    <property type="entry name" value="HATPase_RsbW-like"/>
    <property type="match status" value="1"/>
</dbReference>
<organism evidence="3 4">
    <name type="scientific">Nocardiopsis exhalans</name>
    <dbReference type="NCBI Taxonomy" id="163604"/>
    <lineage>
        <taxon>Bacteria</taxon>
        <taxon>Bacillati</taxon>
        <taxon>Actinomycetota</taxon>
        <taxon>Actinomycetes</taxon>
        <taxon>Streptosporangiales</taxon>
        <taxon>Nocardiopsidaceae</taxon>
        <taxon>Nocardiopsis</taxon>
    </lineage>
</organism>
<evidence type="ECO:0000313" key="4">
    <source>
        <dbReference type="Proteomes" id="UP001055940"/>
    </source>
</evidence>
<dbReference type="RefSeq" id="WP_254417342.1">
    <property type="nucleotide sequence ID" value="NZ_BAAAJB010000011.1"/>
</dbReference>
<dbReference type="InterPro" id="IPR050267">
    <property type="entry name" value="Anti-sigma-factor_SerPK"/>
</dbReference>
<proteinExistence type="predicted"/>
<accession>A0ABY5D0N2</accession>
<keyword evidence="1" id="KW-0418">Kinase</keyword>
<gene>
    <name evidence="3" type="ORF">NE857_21285</name>
</gene>
<keyword evidence="3" id="KW-0547">Nucleotide-binding</keyword>
<evidence type="ECO:0000259" key="2">
    <source>
        <dbReference type="Pfam" id="PF13581"/>
    </source>
</evidence>
<reference evidence="3" key="1">
    <citation type="submission" date="2022-06" db="EMBL/GenBank/DDBJ databases">
        <authorList>
            <person name="Ping M."/>
        </authorList>
    </citation>
    <scope>NUCLEOTIDE SEQUENCE</scope>
    <source>
        <strain evidence="3">JCM11759T</strain>
    </source>
</reference>
<sequence length="148" mass="16089">MRSPIVTGHSLPMGDAVAVYGLRQLAAVARRWVRTYAGRRIDENDTLALLTTELFANAVRHSRSGQPGGEVVIVVSKTGMTTQVKVVDDGPLEPGAGPRLKDVDVEAGEGELGGFGLRLVADMATRWGVLYEEGHTTVWFDIDRDDER</sequence>
<dbReference type="InterPro" id="IPR003594">
    <property type="entry name" value="HATPase_dom"/>
</dbReference>
<dbReference type="PANTHER" id="PTHR35526">
    <property type="entry name" value="ANTI-SIGMA-F FACTOR RSBW-RELATED"/>
    <property type="match status" value="1"/>
</dbReference>
<evidence type="ECO:0000313" key="3">
    <source>
        <dbReference type="EMBL" id="USY17851.1"/>
    </source>
</evidence>
<name>A0ABY5D0N2_9ACTN</name>